<proteinExistence type="predicted"/>
<gene>
    <name evidence="2" type="ORF">GBAR_LOCUS12623</name>
</gene>
<accession>A0AA35S265</accession>
<evidence type="ECO:0000313" key="2">
    <source>
        <dbReference type="EMBL" id="CAI8021247.1"/>
    </source>
</evidence>
<keyword evidence="3" id="KW-1185">Reference proteome</keyword>
<sequence>MASCKPRGRPQGLPVGRPGSTGGNTLRRFGKTQGMLEKPGSQVLKTAIAQQGDDMLLICHFTDGCSDNGYVVWSGEECCDFGPGLAVKVYSEEGEECISCT</sequence>
<dbReference type="EMBL" id="CASHTH010001875">
    <property type="protein sequence ID" value="CAI8021247.1"/>
    <property type="molecule type" value="Genomic_DNA"/>
</dbReference>
<comment type="caution">
    <text evidence="2">The sequence shown here is derived from an EMBL/GenBank/DDBJ whole genome shotgun (WGS) entry which is preliminary data.</text>
</comment>
<evidence type="ECO:0000313" key="3">
    <source>
        <dbReference type="Proteomes" id="UP001174909"/>
    </source>
</evidence>
<name>A0AA35S265_GEOBA</name>
<dbReference type="AlphaFoldDB" id="A0AA35S265"/>
<feature type="region of interest" description="Disordered" evidence="1">
    <location>
        <begin position="1"/>
        <end position="28"/>
    </location>
</feature>
<evidence type="ECO:0000256" key="1">
    <source>
        <dbReference type="SAM" id="MobiDB-lite"/>
    </source>
</evidence>
<protein>
    <submittedName>
        <fullName evidence="2">Uncharacterized protein</fullName>
    </submittedName>
</protein>
<organism evidence="2 3">
    <name type="scientific">Geodia barretti</name>
    <name type="common">Barrett's horny sponge</name>
    <dbReference type="NCBI Taxonomy" id="519541"/>
    <lineage>
        <taxon>Eukaryota</taxon>
        <taxon>Metazoa</taxon>
        <taxon>Porifera</taxon>
        <taxon>Demospongiae</taxon>
        <taxon>Heteroscleromorpha</taxon>
        <taxon>Tetractinellida</taxon>
        <taxon>Astrophorina</taxon>
        <taxon>Geodiidae</taxon>
        <taxon>Geodia</taxon>
    </lineage>
</organism>
<dbReference type="Proteomes" id="UP001174909">
    <property type="component" value="Unassembled WGS sequence"/>
</dbReference>
<reference evidence="2" key="1">
    <citation type="submission" date="2023-03" db="EMBL/GenBank/DDBJ databases">
        <authorList>
            <person name="Steffen K."/>
            <person name="Cardenas P."/>
        </authorList>
    </citation>
    <scope>NUCLEOTIDE SEQUENCE</scope>
</reference>